<keyword evidence="3" id="KW-1185">Reference proteome</keyword>
<evidence type="ECO:0000313" key="2">
    <source>
        <dbReference type="EMBL" id="PWA11213.1"/>
    </source>
</evidence>
<protein>
    <submittedName>
        <fullName evidence="2">Uncharacterized protein</fullName>
    </submittedName>
</protein>
<feature type="compositionally biased region" description="Basic and acidic residues" evidence="1">
    <location>
        <begin position="1"/>
        <end position="21"/>
    </location>
</feature>
<organism evidence="2 3">
    <name type="scientific">Pueribacillus theae</name>
    <dbReference type="NCBI Taxonomy" id="2171751"/>
    <lineage>
        <taxon>Bacteria</taxon>
        <taxon>Bacillati</taxon>
        <taxon>Bacillota</taxon>
        <taxon>Bacilli</taxon>
        <taxon>Bacillales</taxon>
        <taxon>Bacillaceae</taxon>
        <taxon>Pueribacillus</taxon>
    </lineage>
</organism>
<dbReference type="EMBL" id="QCZG01000017">
    <property type="protein sequence ID" value="PWA11213.1"/>
    <property type="molecule type" value="Genomic_DNA"/>
</dbReference>
<accession>A0A2U1K2K7</accession>
<name>A0A2U1K2K7_9BACI</name>
<dbReference type="Proteomes" id="UP000245998">
    <property type="component" value="Unassembled WGS sequence"/>
</dbReference>
<proteinExistence type="predicted"/>
<reference evidence="2 3" key="1">
    <citation type="submission" date="2018-04" db="EMBL/GenBank/DDBJ databases">
        <title>Camelliibacillus theae gen. nov., sp. nov., isolated from Pu'er tea.</title>
        <authorList>
            <person name="Niu L."/>
        </authorList>
    </citation>
    <scope>NUCLEOTIDE SEQUENCE [LARGE SCALE GENOMIC DNA]</scope>
    <source>
        <strain evidence="2 3">T8</strain>
    </source>
</reference>
<comment type="caution">
    <text evidence="2">The sequence shown here is derived from an EMBL/GenBank/DDBJ whole genome shotgun (WGS) entry which is preliminary data.</text>
</comment>
<gene>
    <name evidence="2" type="ORF">DCC39_09580</name>
</gene>
<evidence type="ECO:0000313" key="3">
    <source>
        <dbReference type="Proteomes" id="UP000245998"/>
    </source>
</evidence>
<dbReference type="RefSeq" id="WP_116554675.1">
    <property type="nucleotide sequence ID" value="NZ_QCZG01000017.1"/>
</dbReference>
<dbReference type="OrthoDB" id="2454814at2"/>
<dbReference type="AlphaFoldDB" id="A0A2U1K2K7"/>
<feature type="compositionally biased region" description="Basic and acidic residues" evidence="1">
    <location>
        <begin position="43"/>
        <end position="70"/>
    </location>
</feature>
<sequence>MNEKEREIKQRREWDNPDQMKSEGTSIYDLHEEEQNVDSIPLEDLKEEMREEKDKHDSKDLSSSERKYRP</sequence>
<evidence type="ECO:0000256" key="1">
    <source>
        <dbReference type="SAM" id="MobiDB-lite"/>
    </source>
</evidence>
<feature type="region of interest" description="Disordered" evidence="1">
    <location>
        <begin position="1"/>
        <end position="70"/>
    </location>
</feature>